<dbReference type="InterPro" id="IPR012675">
    <property type="entry name" value="Beta-grasp_dom_sf"/>
</dbReference>
<dbReference type="RefSeq" id="YP_009675051.1">
    <property type="nucleotide sequence ID" value="NC_043890.1"/>
</dbReference>
<dbReference type="SUPFAM" id="SSF54285">
    <property type="entry name" value="MoaD/ThiS"/>
    <property type="match status" value="1"/>
</dbReference>
<dbReference type="Pfam" id="PF02597">
    <property type="entry name" value="ThiS"/>
    <property type="match status" value="1"/>
</dbReference>
<name>A0A514CQ29_9STRA</name>
<dbReference type="AlphaFoldDB" id="A0A514CQ29"/>
<protein>
    <submittedName>
        <fullName evidence="1">Thiamine biosynthesis protein ThiS</fullName>
    </submittedName>
</protein>
<dbReference type="PANTHER" id="PTHR34472:SF1">
    <property type="entry name" value="SULFUR CARRIER PROTEIN THIS"/>
    <property type="match status" value="1"/>
</dbReference>
<dbReference type="InterPro" id="IPR010035">
    <property type="entry name" value="Thi_S"/>
</dbReference>
<gene>
    <name evidence="1" type="primary">thiS</name>
</gene>
<keyword evidence="1" id="KW-0934">Plastid</keyword>
<keyword evidence="1" id="KW-0150">Chloroplast</keyword>
<accession>A0A514CQ29</accession>
<proteinExistence type="predicted"/>
<geneLocation type="chloroplast" evidence="1"/>
<organism evidence="1">
    <name type="scientific">Rhizochromulina marina</name>
    <dbReference type="NCBI Taxonomy" id="1034831"/>
    <lineage>
        <taxon>Eukaryota</taxon>
        <taxon>Sar</taxon>
        <taxon>Stramenopiles</taxon>
        <taxon>Ochrophyta</taxon>
        <taxon>Dictyochophyceae</taxon>
        <taxon>Rhizochromulinales</taxon>
        <taxon>Rhizochromulina</taxon>
    </lineage>
</organism>
<dbReference type="CDD" id="cd00565">
    <property type="entry name" value="Ubl_ThiS"/>
    <property type="match status" value="1"/>
</dbReference>
<reference evidence="1" key="1">
    <citation type="submission" date="2019-02" db="EMBL/GenBank/DDBJ databases">
        <title>Dictyochophyceae plastid genomes reveal unusual variability of their organisation.</title>
        <authorList>
            <person name="Han K.Y."/>
            <person name="Maciszewski K."/>
            <person name="Graf L."/>
            <person name="Andersen R.A."/>
            <person name="Karnkowska A."/>
            <person name="Yoon H.S."/>
        </authorList>
    </citation>
    <scope>NUCLEOTIDE SEQUENCE</scope>
</reference>
<dbReference type="NCBIfam" id="TIGR01683">
    <property type="entry name" value="thiS"/>
    <property type="match status" value="1"/>
</dbReference>
<dbReference type="EMBL" id="MK561360">
    <property type="protein sequence ID" value="QDH81902.1"/>
    <property type="molecule type" value="Genomic_DNA"/>
</dbReference>
<dbReference type="PANTHER" id="PTHR34472">
    <property type="entry name" value="SULFUR CARRIER PROTEIN THIS"/>
    <property type="match status" value="1"/>
</dbReference>
<dbReference type="InterPro" id="IPR016155">
    <property type="entry name" value="Mopterin_synth/thiamin_S_b"/>
</dbReference>
<sequence length="67" mass="7766">MINIYINGQSFLISRSCNFVELIQFLKLKKDLVVVEHNNFVLPKNLWSQTRLEINDRIEFVTIVGGG</sequence>
<dbReference type="Gene3D" id="3.10.20.30">
    <property type="match status" value="1"/>
</dbReference>
<evidence type="ECO:0000313" key="1">
    <source>
        <dbReference type="EMBL" id="QDH81902.1"/>
    </source>
</evidence>
<dbReference type="GeneID" id="40865521"/>
<dbReference type="InterPro" id="IPR003749">
    <property type="entry name" value="ThiS/MoaD-like"/>
</dbReference>